<dbReference type="PANTHER" id="PTHR10629:SF52">
    <property type="entry name" value="DNA (CYTOSINE-5)-METHYLTRANSFERASE 1"/>
    <property type="match status" value="1"/>
</dbReference>
<sequence length="371" mass="42078">MAYFDTKYTFRLGELYCGPGGLAYGALHARSGNGLLDVQHVWANDVDADTCATYRNNICPDNPDSVICKDVRKLNIKELDPINAFAYGFPCNSFSSIGEHQGMENEKFGRLYWYGIEVLRMFKPLWFIAENVSGIRTAGTSDFKQILTDMEESGYKLTVHLYKAEEYGVPQIRHRYIIVGIRADLPVEFHVPSPEPYKDIDVTAGHALAGIPEWASNNEVKKLTQRVIGKLEHTLPGQNIWQAMKNPDFPDEYRIKEHYSFSQIYRKLHPDKPGYTLTANGGGGTWGYYWKGARELTNRERARIQTFPDTYTFTGKYASVRRQIGMAVPCELSRIVTQAVLDSFAGVDYPWIEPNMDGDQKAKSKKGRKNG</sequence>
<dbReference type="InterPro" id="IPR018117">
    <property type="entry name" value="C5_DNA_meth_AS"/>
</dbReference>
<dbReference type="PANTHER" id="PTHR10629">
    <property type="entry name" value="CYTOSINE-SPECIFIC METHYLTRANSFERASE"/>
    <property type="match status" value="1"/>
</dbReference>
<evidence type="ECO:0000256" key="6">
    <source>
        <dbReference type="RuleBase" id="RU000416"/>
    </source>
</evidence>
<organism evidence="8 9">
    <name type="scientific">Megasphaera elsdenii</name>
    <dbReference type="NCBI Taxonomy" id="907"/>
    <lineage>
        <taxon>Bacteria</taxon>
        <taxon>Bacillati</taxon>
        <taxon>Bacillota</taxon>
        <taxon>Negativicutes</taxon>
        <taxon>Veillonellales</taxon>
        <taxon>Veillonellaceae</taxon>
        <taxon>Megasphaera</taxon>
    </lineage>
</organism>
<keyword evidence="1 5" id="KW-0489">Methyltransferase</keyword>
<proteinExistence type="inferred from homology"/>
<feature type="active site" evidence="5">
    <location>
        <position position="91"/>
    </location>
</feature>
<accession>A0A2S0M633</accession>
<dbReference type="InterPro" id="IPR001525">
    <property type="entry name" value="C5_MeTfrase"/>
</dbReference>
<name>A0A2S0M633_MEGEL</name>
<dbReference type="GO" id="GO:0009307">
    <property type="term" value="P:DNA restriction-modification system"/>
    <property type="evidence" value="ECO:0007669"/>
    <property type="project" value="UniProtKB-KW"/>
</dbReference>
<dbReference type="NCBIfam" id="TIGR00675">
    <property type="entry name" value="dcm"/>
    <property type="match status" value="1"/>
</dbReference>
<keyword evidence="4" id="KW-0680">Restriction system</keyword>
<dbReference type="PROSITE" id="PS51679">
    <property type="entry name" value="SAM_MT_C5"/>
    <property type="match status" value="1"/>
</dbReference>
<evidence type="ECO:0000313" key="8">
    <source>
        <dbReference type="EMBL" id="AVO26903.1"/>
    </source>
</evidence>
<dbReference type="OrthoDB" id="9813719at2"/>
<dbReference type="Gene3D" id="3.40.50.150">
    <property type="entry name" value="Vaccinia Virus protein VP39"/>
    <property type="match status" value="1"/>
</dbReference>
<dbReference type="GO" id="GO:0003886">
    <property type="term" value="F:DNA (cytosine-5-)-methyltransferase activity"/>
    <property type="evidence" value="ECO:0007669"/>
    <property type="project" value="UniProtKB-EC"/>
</dbReference>
<dbReference type="GO" id="GO:0003677">
    <property type="term" value="F:DNA binding"/>
    <property type="evidence" value="ECO:0007669"/>
    <property type="project" value="TreeGrafter"/>
</dbReference>
<dbReference type="InterPro" id="IPR050390">
    <property type="entry name" value="C5-Methyltransferase"/>
</dbReference>
<keyword evidence="3 5" id="KW-0949">S-adenosyl-L-methionine</keyword>
<dbReference type="REBASE" id="247759">
    <property type="entry name" value="M.Mel2410ORF4345P"/>
</dbReference>
<dbReference type="PROSITE" id="PS00094">
    <property type="entry name" value="C5_MTASE_1"/>
    <property type="match status" value="1"/>
</dbReference>
<dbReference type="SUPFAM" id="SSF53335">
    <property type="entry name" value="S-adenosyl-L-methionine-dependent methyltransferases"/>
    <property type="match status" value="1"/>
</dbReference>
<protein>
    <recommendedName>
        <fullName evidence="7">Cytosine-specific methyltransferase</fullName>
        <ecNumber evidence="7">2.1.1.37</ecNumber>
    </recommendedName>
</protein>
<dbReference type="Proteomes" id="UP000238358">
    <property type="component" value="Chromosome"/>
</dbReference>
<comment type="similarity">
    <text evidence="5 6">Belongs to the class I-like SAM-binding methyltransferase superfamily. C5-methyltransferase family.</text>
</comment>
<dbReference type="EMBL" id="CP027569">
    <property type="protein sequence ID" value="AVO26903.1"/>
    <property type="molecule type" value="Genomic_DNA"/>
</dbReference>
<dbReference type="AlphaFoldDB" id="A0A2S0M633"/>
<keyword evidence="2 5" id="KW-0808">Transferase</keyword>
<evidence type="ECO:0000256" key="2">
    <source>
        <dbReference type="ARBA" id="ARBA00022679"/>
    </source>
</evidence>
<gene>
    <name evidence="8" type="ORF">C6Y28_04345</name>
</gene>
<evidence type="ECO:0000256" key="5">
    <source>
        <dbReference type="PROSITE-ProRule" id="PRU01016"/>
    </source>
</evidence>
<dbReference type="EC" id="2.1.1.37" evidence="7"/>
<comment type="catalytic activity">
    <reaction evidence="7">
        <text>a 2'-deoxycytidine in DNA + S-adenosyl-L-methionine = a 5-methyl-2'-deoxycytidine in DNA + S-adenosyl-L-homocysteine + H(+)</text>
        <dbReference type="Rhea" id="RHEA:13681"/>
        <dbReference type="Rhea" id="RHEA-COMP:11369"/>
        <dbReference type="Rhea" id="RHEA-COMP:11370"/>
        <dbReference type="ChEBI" id="CHEBI:15378"/>
        <dbReference type="ChEBI" id="CHEBI:57856"/>
        <dbReference type="ChEBI" id="CHEBI:59789"/>
        <dbReference type="ChEBI" id="CHEBI:85452"/>
        <dbReference type="ChEBI" id="CHEBI:85454"/>
        <dbReference type="EC" id="2.1.1.37"/>
    </reaction>
</comment>
<evidence type="ECO:0000256" key="7">
    <source>
        <dbReference type="RuleBase" id="RU000417"/>
    </source>
</evidence>
<dbReference type="Gene3D" id="3.90.120.10">
    <property type="entry name" value="DNA Methylase, subunit A, domain 2"/>
    <property type="match status" value="1"/>
</dbReference>
<dbReference type="InterPro" id="IPR029063">
    <property type="entry name" value="SAM-dependent_MTases_sf"/>
</dbReference>
<dbReference type="Pfam" id="PF00145">
    <property type="entry name" value="DNA_methylase"/>
    <property type="match status" value="1"/>
</dbReference>
<reference evidence="8 9" key="1">
    <citation type="journal article" date="2018" name="Genome Announc.">
        <title>Complete genomes of two Megasphaera elsdenii strains, NCIMB 702410 and ATCC 25940.</title>
        <authorList>
            <person name="Hatmaker E.A."/>
            <person name="O'Dell K."/>
            <person name="Riley L.A."/>
            <person name="Klingeman D.M."/>
            <person name="Guss A.M."/>
        </authorList>
    </citation>
    <scope>NUCLEOTIDE SEQUENCE [LARGE SCALE GENOMIC DNA]</scope>
    <source>
        <strain evidence="8 9">NCIMB702410</strain>
    </source>
</reference>
<dbReference type="PRINTS" id="PR00105">
    <property type="entry name" value="C5METTRFRASE"/>
</dbReference>
<dbReference type="GO" id="GO:0032259">
    <property type="term" value="P:methylation"/>
    <property type="evidence" value="ECO:0007669"/>
    <property type="project" value="UniProtKB-KW"/>
</dbReference>
<evidence type="ECO:0000256" key="4">
    <source>
        <dbReference type="ARBA" id="ARBA00022747"/>
    </source>
</evidence>
<evidence type="ECO:0000256" key="3">
    <source>
        <dbReference type="ARBA" id="ARBA00022691"/>
    </source>
</evidence>
<evidence type="ECO:0000256" key="1">
    <source>
        <dbReference type="ARBA" id="ARBA00022603"/>
    </source>
</evidence>
<evidence type="ECO:0000313" key="9">
    <source>
        <dbReference type="Proteomes" id="UP000238358"/>
    </source>
</evidence>
<dbReference type="GO" id="GO:0044027">
    <property type="term" value="P:negative regulation of gene expression via chromosomal CpG island methylation"/>
    <property type="evidence" value="ECO:0007669"/>
    <property type="project" value="TreeGrafter"/>
</dbReference>
<dbReference type="RefSeq" id="WP_027895165.1">
    <property type="nucleotide sequence ID" value="NZ_CP027569.1"/>
</dbReference>